<evidence type="ECO:0000256" key="3">
    <source>
        <dbReference type="ARBA" id="ARBA00022525"/>
    </source>
</evidence>
<sequence>MIQSFSLSYFHSLCFILLALFPVYFHKYSASGLLMSETSPGECCFNFFTGRIPAKKIVSVTKTHSGCLEKAFVITTAAGRRVCVSQSATWAQEAFDQHTVSHPEVKVGFSRWGTPKFQCSRTGEGKGSLRKKAV</sequence>
<dbReference type="InterPro" id="IPR036048">
    <property type="entry name" value="Interleukin_8-like_sf"/>
</dbReference>
<comment type="subcellular location">
    <subcellularLocation>
        <location evidence="1">Secreted</location>
    </subcellularLocation>
</comment>
<evidence type="ECO:0000313" key="7">
    <source>
        <dbReference type="Ensembl" id="ENSACIP00000015074.1"/>
    </source>
</evidence>
<protein>
    <recommendedName>
        <fullName evidence="6">Chemokine interleukin-8-like domain-containing protein</fullName>
    </recommendedName>
</protein>
<reference evidence="7" key="1">
    <citation type="submission" date="2025-08" db="UniProtKB">
        <authorList>
            <consortium name="Ensembl"/>
        </authorList>
    </citation>
    <scope>IDENTIFICATION</scope>
</reference>
<dbReference type="GO" id="GO:0008009">
    <property type="term" value="F:chemokine activity"/>
    <property type="evidence" value="ECO:0007669"/>
    <property type="project" value="InterPro"/>
</dbReference>
<dbReference type="Gene3D" id="2.40.50.40">
    <property type="match status" value="1"/>
</dbReference>
<dbReference type="InterPro" id="IPR001811">
    <property type="entry name" value="Chemokine_IL8-like_dom"/>
</dbReference>
<dbReference type="InterPro" id="IPR039809">
    <property type="entry name" value="Chemokine_b/g/d"/>
</dbReference>
<dbReference type="GO" id="GO:0006955">
    <property type="term" value="P:immune response"/>
    <property type="evidence" value="ECO:0007669"/>
    <property type="project" value="InterPro"/>
</dbReference>
<evidence type="ECO:0000256" key="1">
    <source>
        <dbReference type="ARBA" id="ARBA00004613"/>
    </source>
</evidence>
<organism evidence="7 8">
    <name type="scientific">Amphilophus citrinellus</name>
    <name type="common">Midas cichlid</name>
    <name type="synonym">Cichlasoma citrinellum</name>
    <dbReference type="NCBI Taxonomy" id="61819"/>
    <lineage>
        <taxon>Eukaryota</taxon>
        <taxon>Metazoa</taxon>
        <taxon>Chordata</taxon>
        <taxon>Craniata</taxon>
        <taxon>Vertebrata</taxon>
        <taxon>Euteleostomi</taxon>
        <taxon>Actinopterygii</taxon>
        <taxon>Neopterygii</taxon>
        <taxon>Teleostei</taxon>
        <taxon>Neoteleostei</taxon>
        <taxon>Acanthomorphata</taxon>
        <taxon>Ovalentaria</taxon>
        <taxon>Cichlomorphae</taxon>
        <taxon>Cichliformes</taxon>
        <taxon>Cichlidae</taxon>
        <taxon>New World cichlids</taxon>
        <taxon>Cichlasomatinae</taxon>
        <taxon>Heroini</taxon>
        <taxon>Amphilophus</taxon>
    </lineage>
</organism>
<dbReference type="GeneTree" id="ENSGT00940000174092"/>
<dbReference type="Ensembl" id="ENSACIT00000015482.1">
    <property type="protein sequence ID" value="ENSACIP00000015074.1"/>
    <property type="gene ID" value="ENSACIG00000011713.1"/>
</dbReference>
<accession>A0A3Q0RRM0</accession>
<evidence type="ECO:0000256" key="5">
    <source>
        <dbReference type="SAM" id="Phobius"/>
    </source>
</evidence>
<feature type="domain" description="Chemokine interleukin-8-like" evidence="6">
    <location>
        <begin position="40"/>
        <end position="98"/>
    </location>
</feature>
<evidence type="ECO:0000256" key="4">
    <source>
        <dbReference type="ARBA" id="ARBA00022729"/>
    </source>
</evidence>
<keyword evidence="4" id="KW-0732">Signal</keyword>
<evidence type="ECO:0000256" key="2">
    <source>
        <dbReference type="ARBA" id="ARBA00022514"/>
    </source>
</evidence>
<dbReference type="PANTHER" id="PTHR12015">
    <property type="entry name" value="SMALL INDUCIBLE CYTOKINE A"/>
    <property type="match status" value="1"/>
</dbReference>
<keyword evidence="5" id="KW-0472">Membrane</keyword>
<dbReference type="AlphaFoldDB" id="A0A3Q0RRM0"/>
<keyword evidence="2" id="KW-0202">Cytokine</keyword>
<keyword evidence="5" id="KW-0812">Transmembrane</keyword>
<keyword evidence="3" id="KW-0964">Secreted</keyword>
<dbReference type="STRING" id="61819.ENSACIP00000015074"/>
<feature type="transmembrane region" description="Helical" evidence="5">
    <location>
        <begin position="6"/>
        <end position="25"/>
    </location>
</feature>
<dbReference type="SMART" id="SM00199">
    <property type="entry name" value="SCY"/>
    <property type="match status" value="1"/>
</dbReference>
<dbReference type="Proteomes" id="UP000261340">
    <property type="component" value="Unplaced"/>
</dbReference>
<evidence type="ECO:0000313" key="8">
    <source>
        <dbReference type="Proteomes" id="UP000261340"/>
    </source>
</evidence>
<keyword evidence="8" id="KW-1185">Reference proteome</keyword>
<dbReference type="PANTHER" id="PTHR12015:SF183">
    <property type="entry name" value="C-C MOTIF CHEMOKINE 3"/>
    <property type="match status" value="1"/>
</dbReference>
<proteinExistence type="predicted"/>
<dbReference type="GO" id="GO:0005615">
    <property type="term" value="C:extracellular space"/>
    <property type="evidence" value="ECO:0007669"/>
    <property type="project" value="UniProtKB-KW"/>
</dbReference>
<dbReference type="SUPFAM" id="SSF54117">
    <property type="entry name" value="Interleukin 8-like chemokines"/>
    <property type="match status" value="1"/>
</dbReference>
<name>A0A3Q0RRM0_AMPCI</name>
<dbReference type="Pfam" id="PF00048">
    <property type="entry name" value="IL8"/>
    <property type="match status" value="1"/>
</dbReference>
<keyword evidence="5" id="KW-1133">Transmembrane helix</keyword>
<reference evidence="7" key="2">
    <citation type="submission" date="2025-09" db="UniProtKB">
        <authorList>
            <consortium name="Ensembl"/>
        </authorList>
    </citation>
    <scope>IDENTIFICATION</scope>
</reference>
<evidence type="ECO:0000259" key="6">
    <source>
        <dbReference type="SMART" id="SM00199"/>
    </source>
</evidence>